<accession>A0ABV0QRZ6</accession>
<gene>
    <name evidence="1" type="ORF">XENOCAPTIV_015297</name>
</gene>
<name>A0ABV0QRZ6_9TELE</name>
<protein>
    <recommendedName>
        <fullName evidence="3">Profilin</fullName>
    </recommendedName>
</protein>
<proteinExistence type="predicted"/>
<reference evidence="1 2" key="1">
    <citation type="submission" date="2021-06" db="EMBL/GenBank/DDBJ databases">
        <authorList>
            <person name="Palmer J.M."/>
        </authorList>
    </citation>
    <scope>NUCLEOTIDE SEQUENCE [LARGE SCALE GENOMIC DNA]</scope>
    <source>
        <strain evidence="1 2">XC_2019</strain>
        <tissue evidence="1">Muscle</tissue>
    </source>
</reference>
<sequence>MGDPTRGIQAPDNVASRIIRALKGEAAAGFLLENSRWVPGDSTLHDTNCLKNATTVCFTVIFNVKGEALIVGKRPDSLDHIIRCTVLHVFFKIYKTISAQNTAYE</sequence>
<organism evidence="1 2">
    <name type="scientific">Xenoophorus captivus</name>
    <dbReference type="NCBI Taxonomy" id="1517983"/>
    <lineage>
        <taxon>Eukaryota</taxon>
        <taxon>Metazoa</taxon>
        <taxon>Chordata</taxon>
        <taxon>Craniata</taxon>
        <taxon>Vertebrata</taxon>
        <taxon>Euteleostomi</taxon>
        <taxon>Actinopterygii</taxon>
        <taxon>Neopterygii</taxon>
        <taxon>Teleostei</taxon>
        <taxon>Neoteleostei</taxon>
        <taxon>Acanthomorphata</taxon>
        <taxon>Ovalentaria</taxon>
        <taxon>Atherinomorphae</taxon>
        <taxon>Cyprinodontiformes</taxon>
        <taxon>Goodeidae</taxon>
        <taxon>Xenoophorus</taxon>
    </lineage>
</organism>
<evidence type="ECO:0000313" key="2">
    <source>
        <dbReference type="Proteomes" id="UP001434883"/>
    </source>
</evidence>
<comment type="caution">
    <text evidence="1">The sequence shown here is derived from an EMBL/GenBank/DDBJ whole genome shotgun (WGS) entry which is preliminary data.</text>
</comment>
<evidence type="ECO:0000313" key="1">
    <source>
        <dbReference type="EMBL" id="MEQ2198602.1"/>
    </source>
</evidence>
<dbReference type="Proteomes" id="UP001434883">
    <property type="component" value="Unassembled WGS sequence"/>
</dbReference>
<keyword evidence="2" id="KW-1185">Reference proteome</keyword>
<evidence type="ECO:0008006" key="3">
    <source>
        <dbReference type="Google" id="ProtNLM"/>
    </source>
</evidence>
<dbReference type="EMBL" id="JAHRIN010019972">
    <property type="protein sequence ID" value="MEQ2198602.1"/>
    <property type="molecule type" value="Genomic_DNA"/>
</dbReference>